<protein>
    <submittedName>
        <fullName evidence="1">Uncharacterized protein</fullName>
    </submittedName>
</protein>
<proteinExistence type="predicted"/>
<dbReference type="EMBL" id="CM010723">
    <property type="protein sequence ID" value="RZC78278.1"/>
    <property type="molecule type" value="Genomic_DNA"/>
</dbReference>
<gene>
    <name evidence="1" type="ORF">C5167_002460</name>
</gene>
<keyword evidence="2" id="KW-1185">Reference proteome</keyword>
<organism evidence="1 2">
    <name type="scientific">Papaver somniferum</name>
    <name type="common">Opium poppy</name>
    <dbReference type="NCBI Taxonomy" id="3469"/>
    <lineage>
        <taxon>Eukaryota</taxon>
        <taxon>Viridiplantae</taxon>
        <taxon>Streptophyta</taxon>
        <taxon>Embryophyta</taxon>
        <taxon>Tracheophyta</taxon>
        <taxon>Spermatophyta</taxon>
        <taxon>Magnoliopsida</taxon>
        <taxon>Ranunculales</taxon>
        <taxon>Papaveraceae</taxon>
        <taxon>Papaveroideae</taxon>
        <taxon>Papaver</taxon>
    </lineage>
</organism>
<sequence>MASKINLLKNVASKIHLFKKSAIEAGTPEKYYLNPSENLWKMTSAWNVVEHKDILTLNIHMTDFGNRVVTTIEGKFINIEVEKQNKEISAARFGHEILKKFSFEMNPSFLSLSVRDDPTLRISDGTFRLFISKLKPEEMKNYTGKIHVSKLTPEELKKN</sequence>
<dbReference type="AlphaFoldDB" id="A0A4Y7L1G4"/>
<accession>A0A4Y7L1G4</accession>
<evidence type="ECO:0000313" key="1">
    <source>
        <dbReference type="EMBL" id="RZC78278.1"/>
    </source>
</evidence>
<dbReference type="Gramene" id="RZC78278">
    <property type="protein sequence ID" value="RZC78278"/>
    <property type="gene ID" value="C5167_002460"/>
</dbReference>
<reference evidence="1 2" key="1">
    <citation type="journal article" date="2018" name="Science">
        <title>The opium poppy genome and morphinan production.</title>
        <authorList>
            <person name="Guo L."/>
            <person name="Winzer T."/>
            <person name="Yang X."/>
            <person name="Li Y."/>
            <person name="Ning Z."/>
            <person name="He Z."/>
            <person name="Teodor R."/>
            <person name="Lu Y."/>
            <person name="Bowser T.A."/>
            <person name="Graham I.A."/>
            <person name="Ye K."/>
        </authorList>
    </citation>
    <scope>NUCLEOTIDE SEQUENCE [LARGE SCALE GENOMIC DNA]</scope>
    <source>
        <strain evidence="2">cv. HN1</strain>
        <tissue evidence="1">Leaves</tissue>
    </source>
</reference>
<evidence type="ECO:0000313" key="2">
    <source>
        <dbReference type="Proteomes" id="UP000316621"/>
    </source>
</evidence>
<dbReference type="Proteomes" id="UP000316621">
    <property type="component" value="Chromosome 9"/>
</dbReference>
<name>A0A4Y7L1G4_PAPSO</name>
<dbReference type="OrthoDB" id="10287065at2759"/>